<gene>
    <name evidence="2" type="ORF">EL17_23230</name>
</gene>
<dbReference type="AlphaFoldDB" id="A0A074KS15"/>
<accession>A0A074KS15</accession>
<dbReference type="STRING" id="1048983.EL17_23230"/>
<reference evidence="2 3" key="1">
    <citation type="submission" date="2014-04" db="EMBL/GenBank/DDBJ databases">
        <title>Characterization and application of a salt tolerant electro-active bacterium.</title>
        <authorList>
            <person name="Yang L."/>
            <person name="Wei S."/>
            <person name="Tay Q.X.M."/>
        </authorList>
    </citation>
    <scope>NUCLEOTIDE SEQUENCE [LARGE SCALE GENOMIC DNA]</scope>
    <source>
        <strain evidence="2 3">LY1</strain>
    </source>
</reference>
<protein>
    <recommendedName>
        <fullName evidence="4">RHS repeat-associated core domain-containing protein</fullName>
    </recommendedName>
</protein>
<evidence type="ECO:0000313" key="2">
    <source>
        <dbReference type="EMBL" id="KEO71674.1"/>
    </source>
</evidence>
<dbReference type="OrthoDB" id="976756at2"/>
<dbReference type="RefSeq" id="WP_035079701.1">
    <property type="nucleotide sequence ID" value="NZ_JMIH01000041.1"/>
</dbReference>
<dbReference type="EMBL" id="JMIH01000041">
    <property type="protein sequence ID" value="KEO71674.1"/>
    <property type="molecule type" value="Genomic_DNA"/>
</dbReference>
<evidence type="ECO:0008006" key="4">
    <source>
        <dbReference type="Google" id="ProtNLM"/>
    </source>
</evidence>
<name>A0A074KS15_9BACT</name>
<dbReference type="Proteomes" id="UP000027821">
    <property type="component" value="Unassembled WGS sequence"/>
</dbReference>
<evidence type="ECO:0000313" key="3">
    <source>
        <dbReference type="Proteomes" id="UP000027821"/>
    </source>
</evidence>
<evidence type="ECO:0000256" key="1">
    <source>
        <dbReference type="SAM" id="MobiDB-lite"/>
    </source>
</evidence>
<feature type="region of interest" description="Disordered" evidence="1">
    <location>
        <begin position="1"/>
        <end position="29"/>
    </location>
</feature>
<sequence length="68" mass="7500">MTGKRSPAKDVEIMHYDHQDRPIASQNGNLRGQNKWYYTKYDALGRVIMTGITSQSPTGAGSGSNMPN</sequence>
<proteinExistence type="predicted"/>
<comment type="caution">
    <text evidence="2">The sequence shown here is derived from an EMBL/GenBank/DDBJ whole genome shotgun (WGS) entry which is preliminary data.</text>
</comment>
<feature type="compositionally biased region" description="Basic and acidic residues" evidence="1">
    <location>
        <begin position="7"/>
        <end position="21"/>
    </location>
</feature>
<organism evidence="2 3">
    <name type="scientific">Anditalea andensis</name>
    <dbReference type="NCBI Taxonomy" id="1048983"/>
    <lineage>
        <taxon>Bacteria</taxon>
        <taxon>Pseudomonadati</taxon>
        <taxon>Bacteroidota</taxon>
        <taxon>Cytophagia</taxon>
        <taxon>Cytophagales</taxon>
        <taxon>Cytophagaceae</taxon>
        <taxon>Anditalea</taxon>
    </lineage>
</organism>
<keyword evidence="3" id="KW-1185">Reference proteome</keyword>